<dbReference type="Pfam" id="PF00528">
    <property type="entry name" value="BPD_transp_1"/>
    <property type="match status" value="1"/>
</dbReference>
<evidence type="ECO:0000259" key="9">
    <source>
        <dbReference type="PROSITE" id="PS50928"/>
    </source>
</evidence>
<feature type="transmembrane region" description="Helical" evidence="7">
    <location>
        <begin position="270"/>
        <end position="293"/>
    </location>
</feature>
<accession>A0ABN2UCX8</accession>
<dbReference type="InterPro" id="IPR000515">
    <property type="entry name" value="MetI-like"/>
</dbReference>
<feature type="transmembrane region" description="Helical" evidence="7">
    <location>
        <begin position="231"/>
        <end position="250"/>
    </location>
</feature>
<evidence type="ECO:0000313" key="11">
    <source>
        <dbReference type="Proteomes" id="UP001501196"/>
    </source>
</evidence>
<dbReference type="Proteomes" id="UP001501196">
    <property type="component" value="Unassembled WGS sequence"/>
</dbReference>
<dbReference type="PROSITE" id="PS50928">
    <property type="entry name" value="ABC_TM1"/>
    <property type="match status" value="1"/>
</dbReference>
<evidence type="ECO:0000256" key="5">
    <source>
        <dbReference type="ARBA" id="ARBA00022989"/>
    </source>
</evidence>
<evidence type="ECO:0000256" key="6">
    <source>
        <dbReference type="ARBA" id="ARBA00023136"/>
    </source>
</evidence>
<reference evidence="10 11" key="1">
    <citation type="journal article" date="2019" name="Int. J. Syst. Evol. Microbiol.">
        <title>The Global Catalogue of Microorganisms (GCM) 10K type strain sequencing project: providing services to taxonomists for standard genome sequencing and annotation.</title>
        <authorList>
            <consortium name="The Broad Institute Genomics Platform"/>
            <consortium name="The Broad Institute Genome Sequencing Center for Infectious Disease"/>
            <person name="Wu L."/>
            <person name="Ma J."/>
        </authorList>
    </citation>
    <scope>NUCLEOTIDE SEQUENCE [LARGE SCALE GENOMIC DNA]</scope>
    <source>
        <strain evidence="10 11">JCM 15672</strain>
    </source>
</reference>
<evidence type="ECO:0000256" key="4">
    <source>
        <dbReference type="ARBA" id="ARBA00022692"/>
    </source>
</evidence>
<gene>
    <name evidence="10" type="ORF">GCM10009819_17750</name>
</gene>
<dbReference type="InterPro" id="IPR035906">
    <property type="entry name" value="MetI-like_sf"/>
</dbReference>
<proteinExistence type="inferred from homology"/>
<feature type="transmembrane region" description="Helical" evidence="7">
    <location>
        <begin position="105"/>
        <end position="131"/>
    </location>
</feature>
<sequence>MSGLPDSAVATQPTPPRADGAAAVSGGTGTPAPDDRGGTAARRRRRTGGGPLARFAALVLPPIALFVVLVLLVELIVVSAGIPPFVLASPSAILDQLVQYAPQVLAATLATGLNALIGLVIGAVIGVLLAIAASSLRSVDGMLAPIVAAVAVVPIVALAPVLYTMFGSTSEVARIIIASIAAFVPIFLNTLRGLRQVRPVHRDLMRAYAASSGQQTRFVTIPSALPHFFTGLRIASSLAVISALVAEYFGGPRAGLGSAITTAAASSAYARAWAFVIGAIVLGLVFFALTTLIERIASRHR</sequence>
<comment type="caution">
    <text evidence="10">The sequence shown here is derived from an EMBL/GenBank/DDBJ whole genome shotgun (WGS) entry which is preliminary data.</text>
</comment>
<evidence type="ECO:0000256" key="8">
    <source>
        <dbReference type="SAM" id="MobiDB-lite"/>
    </source>
</evidence>
<dbReference type="SUPFAM" id="SSF161098">
    <property type="entry name" value="MetI-like"/>
    <property type="match status" value="1"/>
</dbReference>
<feature type="region of interest" description="Disordered" evidence="8">
    <location>
        <begin position="1"/>
        <end position="46"/>
    </location>
</feature>
<evidence type="ECO:0000256" key="3">
    <source>
        <dbReference type="ARBA" id="ARBA00022475"/>
    </source>
</evidence>
<protein>
    <recommendedName>
        <fullName evidence="9">ABC transmembrane type-1 domain-containing protein</fullName>
    </recommendedName>
</protein>
<dbReference type="RefSeq" id="WP_344371944.1">
    <property type="nucleotide sequence ID" value="NZ_BAAAPW010000002.1"/>
</dbReference>
<keyword evidence="3" id="KW-1003">Cell membrane</keyword>
<organism evidence="10 11">
    <name type="scientific">Agromyces tropicus</name>
    <dbReference type="NCBI Taxonomy" id="555371"/>
    <lineage>
        <taxon>Bacteria</taxon>
        <taxon>Bacillati</taxon>
        <taxon>Actinomycetota</taxon>
        <taxon>Actinomycetes</taxon>
        <taxon>Micrococcales</taxon>
        <taxon>Microbacteriaceae</taxon>
        <taxon>Agromyces</taxon>
    </lineage>
</organism>
<keyword evidence="2 7" id="KW-0813">Transport</keyword>
<evidence type="ECO:0000313" key="10">
    <source>
        <dbReference type="EMBL" id="GAA2034078.1"/>
    </source>
</evidence>
<dbReference type="EMBL" id="BAAAPW010000002">
    <property type="protein sequence ID" value="GAA2034078.1"/>
    <property type="molecule type" value="Genomic_DNA"/>
</dbReference>
<comment type="subcellular location">
    <subcellularLocation>
        <location evidence="1 7">Cell membrane</location>
        <topology evidence="1 7">Multi-pass membrane protein</topology>
    </subcellularLocation>
</comment>
<feature type="transmembrane region" description="Helical" evidence="7">
    <location>
        <begin position="52"/>
        <end position="85"/>
    </location>
</feature>
<dbReference type="PANTHER" id="PTHR30151">
    <property type="entry name" value="ALKANE SULFONATE ABC TRANSPORTER-RELATED, MEMBRANE SUBUNIT"/>
    <property type="match status" value="1"/>
</dbReference>
<evidence type="ECO:0000256" key="2">
    <source>
        <dbReference type="ARBA" id="ARBA00022448"/>
    </source>
</evidence>
<keyword evidence="11" id="KW-1185">Reference proteome</keyword>
<comment type="similarity">
    <text evidence="7">Belongs to the binding-protein-dependent transport system permease family.</text>
</comment>
<name>A0ABN2UCX8_9MICO</name>
<evidence type="ECO:0000256" key="7">
    <source>
        <dbReference type="RuleBase" id="RU363032"/>
    </source>
</evidence>
<keyword evidence="5 7" id="KW-1133">Transmembrane helix</keyword>
<feature type="domain" description="ABC transmembrane type-1" evidence="9">
    <location>
        <begin position="108"/>
        <end position="293"/>
    </location>
</feature>
<dbReference type="Gene3D" id="1.10.3720.10">
    <property type="entry name" value="MetI-like"/>
    <property type="match status" value="1"/>
</dbReference>
<feature type="transmembrane region" description="Helical" evidence="7">
    <location>
        <begin position="172"/>
        <end position="191"/>
    </location>
</feature>
<evidence type="ECO:0000256" key="1">
    <source>
        <dbReference type="ARBA" id="ARBA00004651"/>
    </source>
</evidence>
<keyword evidence="6 7" id="KW-0472">Membrane</keyword>
<keyword evidence="4 7" id="KW-0812">Transmembrane</keyword>
<feature type="transmembrane region" description="Helical" evidence="7">
    <location>
        <begin position="143"/>
        <end position="166"/>
    </location>
</feature>
<dbReference type="CDD" id="cd06261">
    <property type="entry name" value="TM_PBP2"/>
    <property type="match status" value="1"/>
</dbReference>
<dbReference type="PANTHER" id="PTHR30151:SF0">
    <property type="entry name" value="ABC TRANSPORTER PERMEASE PROTEIN MJ0413-RELATED"/>
    <property type="match status" value="1"/>
</dbReference>